<feature type="region of interest" description="Disordered" evidence="5">
    <location>
        <begin position="225"/>
        <end position="307"/>
    </location>
</feature>
<feature type="compositionally biased region" description="Polar residues" evidence="5">
    <location>
        <begin position="291"/>
        <end position="301"/>
    </location>
</feature>
<name>A0A8J4B214_9CHLO</name>
<dbReference type="InterPro" id="IPR001611">
    <property type="entry name" value="Leu-rich_rpt"/>
</dbReference>
<evidence type="ECO:0000313" key="7">
    <source>
        <dbReference type="Proteomes" id="UP000747399"/>
    </source>
</evidence>
<evidence type="ECO:0000256" key="3">
    <source>
        <dbReference type="ARBA" id="ARBA00022737"/>
    </source>
</evidence>
<dbReference type="AlphaFoldDB" id="A0A8J4B214"/>
<feature type="region of interest" description="Disordered" evidence="5">
    <location>
        <begin position="355"/>
        <end position="380"/>
    </location>
</feature>
<feature type="coiled-coil region" evidence="4">
    <location>
        <begin position="1046"/>
        <end position="1115"/>
    </location>
</feature>
<accession>A0A8J4B214</accession>
<dbReference type="Pfam" id="PF13855">
    <property type="entry name" value="LRR_8"/>
    <property type="match status" value="1"/>
</dbReference>
<sequence>MRSPSAIIDPETGESVSCIGQGLLSISQVPELHRLTGLQILCLHGNNITRVEGLQGLTNLVDLNLSSNAVGSLDSGSLRGLTRLTSLNLASNRLQAVQGLDGLIHLEQLNLSYNYITTIAGLTALQGPQYKLRQLNLKHNQLHNLQAFAVLVGCMSLRCLQVAGNPVCQLPNYMQALATVLAHVTQLDTISSAEALAAPYDVQAAQQYAAMQFQSFQPLPVVQAASAPSSSPSQAPRPVATGVAQPTIQPPNWQNRSQPEAVGIRKSRPQQPRTGQHQPPRPMHAGLHLQGQWQGASPASQKSKDHAVAEKLNGKTSVAVAVSKPAHGSWQARSLRGVGDKDPDTLLYAREELHHQGERDGSGTAEDLLPTSDQGQSGPLVLQLPLQPQQHLVKVLLADAAAQTSEYTPLVRRLQMEAVEMRDQLSKLTDELERRNTVEESLRVAMQEAITAAQEEAHRRIEDGFREASFAVSKALQELESARHAANESQQRIAAHVRAEEEHRMRCSGLEKDVARLRDDLQRLNKQLLDQQQAAAAVLDDERRRAAAAEVLAREQLATAQTALAELPVIRAAAAAAEQKVATLEAALQQSSTVTMSMTAKVAETMAEANSQIEVLKARLATAEQQLVEHQRKEVDARAEINTLTAALQAMRSQHDKELETAARQHEEALRAAVEKEQAAAEERGKGAAALQAQQERAGLQEQIAFLKVQLQFALKESDKEQQAMQQLLRTAQTEAGELRVALQSAAAKQREGEALVADLTSVVQQQKAAIQVLQREKEALASRMKACSPDAFDALAAENLNLKRAASERDMYREQLEDARRRWQEAERRVAELQVNSTRTAEELGARVRSAEALLASAREDIARAEANAEKLRQEVAAQQDNVKIKVAMLDSANDTIASLKAEFADLQVEADEARRAAEEAEAALAREQQQHEHDDEESDGEKTQLRQEAQAAESAAAAARVELVEAQSRVKELEAQMRAKMEQIAEKDRMLTYVQEEVDRVQVLFEKRAQLLRDERDAARSDAATVAAARAVVESRFAEAGSRIDRLMVELDHSRAQLEDAAVQLEEQRRAVAAANEVAAARGAEAARLGARVAEVEHEMRQLLEAVERQKASSAHKMRQLASLLQDL</sequence>
<keyword evidence="4" id="KW-0175">Coiled coil</keyword>
<reference evidence="6" key="1">
    <citation type="journal article" date="2021" name="Proc. Natl. Acad. Sci. U.S.A.">
        <title>Three genomes in the algal genus Volvox reveal the fate of a haploid sex-determining region after a transition to homothallism.</title>
        <authorList>
            <person name="Yamamoto K."/>
            <person name="Hamaji T."/>
            <person name="Kawai-Toyooka H."/>
            <person name="Matsuzaki R."/>
            <person name="Takahashi F."/>
            <person name="Nishimura Y."/>
            <person name="Kawachi M."/>
            <person name="Noguchi H."/>
            <person name="Minakuchi Y."/>
            <person name="Umen J.G."/>
            <person name="Toyoda A."/>
            <person name="Nozaki H."/>
        </authorList>
    </citation>
    <scope>NUCLEOTIDE SEQUENCE</scope>
    <source>
        <strain evidence="6">NIES-3780</strain>
    </source>
</reference>
<feature type="coiled-coil region" evidence="4">
    <location>
        <begin position="472"/>
        <end position="541"/>
    </location>
</feature>
<keyword evidence="7" id="KW-1185">Reference proteome</keyword>
<dbReference type="PROSITE" id="PS51450">
    <property type="entry name" value="LRR"/>
    <property type="match status" value="4"/>
</dbReference>
<dbReference type="SUPFAM" id="SSF52075">
    <property type="entry name" value="Outer arm dynein light chain 1"/>
    <property type="match status" value="1"/>
</dbReference>
<dbReference type="EMBL" id="BNCO01000012">
    <property type="protein sequence ID" value="GIL52017.1"/>
    <property type="molecule type" value="Genomic_DNA"/>
</dbReference>
<dbReference type="PANTHER" id="PTHR15454:SF56">
    <property type="entry name" value="PROTEIN PHOSPHATASE 1 REGULATORY SUBUNIT 7-RELATED"/>
    <property type="match status" value="1"/>
</dbReference>
<keyword evidence="2" id="KW-0433">Leucine-rich repeat</keyword>
<evidence type="ECO:0000256" key="4">
    <source>
        <dbReference type="SAM" id="Coils"/>
    </source>
</evidence>
<evidence type="ECO:0000256" key="2">
    <source>
        <dbReference type="ARBA" id="ARBA00022614"/>
    </source>
</evidence>
<feature type="compositionally biased region" description="Polar residues" evidence="5">
    <location>
        <begin position="244"/>
        <end position="258"/>
    </location>
</feature>
<comment type="caution">
    <text evidence="6">The sequence shown here is derived from an EMBL/GenBank/DDBJ whole genome shotgun (WGS) entry which is preliminary data.</text>
</comment>
<dbReference type="Proteomes" id="UP000747399">
    <property type="component" value="Unassembled WGS sequence"/>
</dbReference>
<dbReference type="SMART" id="SM00365">
    <property type="entry name" value="LRR_SD22"/>
    <property type="match status" value="3"/>
</dbReference>
<feature type="region of interest" description="Disordered" evidence="5">
    <location>
        <begin position="914"/>
        <end position="954"/>
    </location>
</feature>
<dbReference type="InterPro" id="IPR003591">
    <property type="entry name" value="Leu-rich_rpt_typical-subtyp"/>
</dbReference>
<dbReference type="GO" id="GO:0005930">
    <property type="term" value="C:axoneme"/>
    <property type="evidence" value="ECO:0007669"/>
    <property type="project" value="UniProtKB-SubCell"/>
</dbReference>
<protein>
    <submittedName>
        <fullName evidence="6">Uncharacterized protein</fullName>
    </submittedName>
</protein>
<comment type="subcellular location">
    <subcellularLocation>
        <location evidence="1">Cytoplasm</location>
        <location evidence="1">Cytoskeleton</location>
        <location evidence="1">Cilium axoneme</location>
    </subcellularLocation>
</comment>
<dbReference type="InterPro" id="IPR032675">
    <property type="entry name" value="LRR_dom_sf"/>
</dbReference>
<dbReference type="SMART" id="SM00369">
    <property type="entry name" value="LRR_TYP"/>
    <property type="match status" value="4"/>
</dbReference>
<feature type="compositionally biased region" description="Low complexity" evidence="5">
    <location>
        <begin position="225"/>
        <end position="240"/>
    </location>
</feature>
<dbReference type="PANTHER" id="PTHR15454">
    <property type="entry name" value="NISCHARIN RELATED"/>
    <property type="match status" value="1"/>
</dbReference>
<evidence type="ECO:0000256" key="5">
    <source>
        <dbReference type="SAM" id="MobiDB-lite"/>
    </source>
</evidence>
<keyword evidence="3" id="KW-0677">Repeat</keyword>
<feature type="region of interest" description="Disordered" evidence="5">
    <location>
        <begin position="323"/>
        <end position="342"/>
    </location>
</feature>
<evidence type="ECO:0000256" key="1">
    <source>
        <dbReference type="ARBA" id="ARBA00004430"/>
    </source>
</evidence>
<dbReference type="Gene3D" id="3.80.10.10">
    <property type="entry name" value="Ribonuclease Inhibitor"/>
    <property type="match status" value="2"/>
</dbReference>
<organism evidence="6 7">
    <name type="scientific">Volvox africanus</name>
    <dbReference type="NCBI Taxonomy" id="51714"/>
    <lineage>
        <taxon>Eukaryota</taxon>
        <taxon>Viridiplantae</taxon>
        <taxon>Chlorophyta</taxon>
        <taxon>core chlorophytes</taxon>
        <taxon>Chlorophyceae</taxon>
        <taxon>CS clade</taxon>
        <taxon>Chlamydomonadales</taxon>
        <taxon>Volvocaceae</taxon>
        <taxon>Volvox</taxon>
    </lineage>
</organism>
<proteinExistence type="predicted"/>
<evidence type="ECO:0000313" key="6">
    <source>
        <dbReference type="EMBL" id="GIL52017.1"/>
    </source>
</evidence>
<gene>
    <name evidence="6" type="ORF">Vafri_7978</name>
</gene>